<dbReference type="InterPro" id="IPR035451">
    <property type="entry name" value="Ada-like_dom_sf"/>
</dbReference>
<evidence type="ECO:0000259" key="3">
    <source>
        <dbReference type="Pfam" id="PF02805"/>
    </source>
</evidence>
<protein>
    <recommendedName>
        <fullName evidence="3">Ada DNA repair metal-binding domain-containing protein</fullName>
    </recommendedName>
</protein>
<gene>
    <name evidence="4" type="ORF">NE630_03015</name>
</gene>
<proteinExistence type="predicted"/>
<keyword evidence="5" id="KW-1185">Reference proteome</keyword>
<reference evidence="4 5" key="1">
    <citation type="submission" date="2022-06" db="EMBL/GenBank/DDBJ databases">
        <title>Isolation of gut microbiota from human fecal samples.</title>
        <authorList>
            <person name="Pamer E.G."/>
            <person name="Barat B."/>
            <person name="Waligurski E."/>
            <person name="Medina S."/>
            <person name="Paddock L."/>
            <person name="Mostad J."/>
        </authorList>
    </citation>
    <scope>NUCLEOTIDE SEQUENCE [LARGE SCALE GENOMIC DNA]</scope>
    <source>
        <strain evidence="4 5">DFI.9.90</strain>
    </source>
</reference>
<dbReference type="GeneID" id="95756670"/>
<dbReference type="GO" id="GO:0003677">
    <property type="term" value="F:DNA binding"/>
    <property type="evidence" value="ECO:0007669"/>
    <property type="project" value="InterPro"/>
</dbReference>
<dbReference type="RefSeq" id="WP_008712479.1">
    <property type="nucleotide sequence ID" value="NZ_CABKQM010000008.1"/>
</dbReference>
<name>A0AAW5K086_9BACT</name>
<accession>A0AAW5K086</accession>
<dbReference type="GO" id="GO:0008168">
    <property type="term" value="F:methyltransferase activity"/>
    <property type="evidence" value="ECO:0007669"/>
    <property type="project" value="InterPro"/>
</dbReference>
<dbReference type="SUPFAM" id="SSF57884">
    <property type="entry name" value="Ada DNA repair protein, N-terminal domain (N-Ada 10)"/>
    <property type="match status" value="1"/>
</dbReference>
<dbReference type="Pfam" id="PF02805">
    <property type="entry name" value="Ada_Zn_binding"/>
    <property type="match status" value="1"/>
</dbReference>
<dbReference type="EMBL" id="JANFYT010000005">
    <property type="protein sequence ID" value="MCQ4813392.1"/>
    <property type="molecule type" value="Genomic_DNA"/>
</dbReference>
<feature type="chain" id="PRO_5043509868" description="Ada DNA repair metal-binding domain-containing protein" evidence="2">
    <location>
        <begin position="22"/>
        <end position="73"/>
    </location>
</feature>
<keyword evidence="1" id="KW-0010">Activator</keyword>
<keyword evidence="2" id="KW-0732">Signal</keyword>
<evidence type="ECO:0000313" key="5">
    <source>
        <dbReference type="Proteomes" id="UP001205919"/>
    </source>
</evidence>
<dbReference type="GO" id="GO:0006281">
    <property type="term" value="P:DNA repair"/>
    <property type="evidence" value="ECO:0007669"/>
    <property type="project" value="InterPro"/>
</dbReference>
<organism evidence="4 5">
    <name type="scientific">Cloacibacillus evryensis</name>
    <dbReference type="NCBI Taxonomy" id="508460"/>
    <lineage>
        <taxon>Bacteria</taxon>
        <taxon>Thermotogati</taxon>
        <taxon>Synergistota</taxon>
        <taxon>Synergistia</taxon>
        <taxon>Synergistales</taxon>
        <taxon>Synergistaceae</taxon>
        <taxon>Cloacibacillus</taxon>
    </lineage>
</organism>
<evidence type="ECO:0000256" key="2">
    <source>
        <dbReference type="SAM" id="SignalP"/>
    </source>
</evidence>
<dbReference type="AlphaFoldDB" id="A0AAW5K086"/>
<dbReference type="Proteomes" id="UP001205919">
    <property type="component" value="Unassembled WGS sequence"/>
</dbReference>
<feature type="domain" description="Ada DNA repair metal-binding" evidence="3">
    <location>
        <begin position="32"/>
        <end position="73"/>
    </location>
</feature>
<dbReference type="Gene3D" id="3.40.10.10">
    <property type="entry name" value="DNA Methylphosphotriester Repair Domain"/>
    <property type="match status" value="1"/>
</dbReference>
<evidence type="ECO:0000256" key="1">
    <source>
        <dbReference type="ARBA" id="ARBA00023159"/>
    </source>
</evidence>
<dbReference type="GO" id="GO:0006355">
    <property type="term" value="P:regulation of DNA-templated transcription"/>
    <property type="evidence" value="ECO:0007669"/>
    <property type="project" value="InterPro"/>
</dbReference>
<comment type="caution">
    <text evidence="4">The sequence shown here is derived from an EMBL/GenBank/DDBJ whole genome shotgun (WGS) entry which is preliminary data.</text>
</comment>
<dbReference type="InterPro" id="IPR004026">
    <property type="entry name" value="Ada_DNA_repair_Zn-bd"/>
</dbReference>
<feature type="signal peptide" evidence="2">
    <location>
        <begin position="1"/>
        <end position="21"/>
    </location>
</feature>
<evidence type="ECO:0000313" key="4">
    <source>
        <dbReference type="EMBL" id="MCQ4813392.1"/>
    </source>
</evidence>
<dbReference type="GO" id="GO:0008270">
    <property type="term" value="F:zinc ion binding"/>
    <property type="evidence" value="ECO:0007669"/>
    <property type="project" value="InterPro"/>
</dbReference>
<sequence>MKKLAAAVAILLIFAAAALCAAAGNFIASRDREPFHTLNCRWAKKISPENAVYYNTRDEAVKDGHRPCKVCRP</sequence>